<dbReference type="InterPro" id="IPR000182">
    <property type="entry name" value="GNAT_dom"/>
</dbReference>
<dbReference type="PANTHER" id="PTHR43877:SF1">
    <property type="entry name" value="ACETYLTRANSFERASE"/>
    <property type="match status" value="1"/>
</dbReference>
<evidence type="ECO:0000259" key="3">
    <source>
        <dbReference type="PROSITE" id="PS51186"/>
    </source>
</evidence>
<dbReference type="Proteomes" id="UP001200557">
    <property type="component" value="Unassembled WGS sequence"/>
</dbReference>
<dbReference type="Gene3D" id="3.40.630.30">
    <property type="match status" value="1"/>
</dbReference>
<evidence type="ECO:0000256" key="1">
    <source>
        <dbReference type="ARBA" id="ARBA00022679"/>
    </source>
</evidence>
<evidence type="ECO:0000313" key="5">
    <source>
        <dbReference type="Proteomes" id="UP001200557"/>
    </source>
</evidence>
<feature type="domain" description="N-acetyltransferase" evidence="3">
    <location>
        <begin position="26"/>
        <end position="188"/>
    </location>
</feature>
<keyword evidence="5" id="KW-1185">Reference proteome</keyword>
<proteinExistence type="predicted"/>
<organism evidence="4 5">
    <name type="scientific">Octadecabacter dasysiphoniae</name>
    <dbReference type="NCBI Taxonomy" id="2909341"/>
    <lineage>
        <taxon>Bacteria</taxon>
        <taxon>Pseudomonadati</taxon>
        <taxon>Pseudomonadota</taxon>
        <taxon>Alphaproteobacteria</taxon>
        <taxon>Rhodobacterales</taxon>
        <taxon>Roseobacteraceae</taxon>
        <taxon>Octadecabacter</taxon>
    </lineage>
</organism>
<dbReference type="InterPro" id="IPR050832">
    <property type="entry name" value="Bact_Acetyltransf"/>
</dbReference>
<dbReference type="RefSeq" id="WP_235224113.1">
    <property type="nucleotide sequence ID" value="NZ_JAKGAQ010000001.1"/>
</dbReference>
<comment type="caution">
    <text evidence="4">The sequence shown here is derived from an EMBL/GenBank/DDBJ whole genome shotgun (WGS) entry which is preliminary data.</text>
</comment>
<evidence type="ECO:0000313" key="4">
    <source>
        <dbReference type="EMBL" id="MCF2869993.1"/>
    </source>
</evidence>
<name>A0ABS9CRX4_9RHOB</name>
<evidence type="ECO:0000256" key="2">
    <source>
        <dbReference type="ARBA" id="ARBA00023315"/>
    </source>
</evidence>
<keyword evidence="2" id="KW-0012">Acyltransferase</keyword>
<dbReference type="CDD" id="cd04301">
    <property type="entry name" value="NAT_SF"/>
    <property type="match status" value="1"/>
</dbReference>
<gene>
    <name evidence="4" type="ORF">L0664_02840</name>
</gene>
<reference evidence="4 5" key="1">
    <citation type="submission" date="2022-01" db="EMBL/GenBank/DDBJ databases">
        <title>Octadecabacter sp. nov., isolated from a marine alga.</title>
        <authorList>
            <person name="Jin M.S."/>
            <person name="Kim H.M."/>
            <person name="Han D.M."/>
            <person name="Jung J.J."/>
            <person name="Jeon C.O."/>
        </authorList>
    </citation>
    <scope>NUCLEOTIDE SEQUENCE [LARGE SCALE GENOMIC DNA]</scope>
    <source>
        <strain evidence="4 5">G9-8</strain>
    </source>
</reference>
<dbReference type="SUPFAM" id="SSF55729">
    <property type="entry name" value="Acyl-CoA N-acyltransferases (Nat)"/>
    <property type="match status" value="1"/>
</dbReference>
<keyword evidence="1" id="KW-0808">Transferase</keyword>
<sequence>MPNIARNAGYVPDHATRNNKDRDTMFTLRAATKQDIAAVDALLARAYPRLLKPDYPPSTLVLALPKISRAQPELVTCGTYFLVEEDGVLLGAGGWTATAPGKGSLTRGVGHIRHVVTDDRVTRRGVGRALLTHIAADAKAQGLRRLHCYSTLTAAPFYGAMEFDTLGPITIPLGPGIDFPAIEMERHL</sequence>
<dbReference type="PROSITE" id="PS51186">
    <property type="entry name" value="GNAT"/>
    <property type="match status" value="1"/>
</dbReference>
<protein>
    <submittedName>
        <fullName evidence="4">GNAT family N-acetyltransferase</fullName>
    </submittedName>
</protein>
<accession>A0ABS9CRX4</accession>
<dbReference type="PANTHER" id="PTHR43877">
    <property type="entry name" value="AMINOALKYLPHOSPHONATE N-ACETYLTRANSFERASE-RELATED-RELATED"/>
    <property type="match status" value="1"/>
</dbReference>
<dbReference type="EMBL" id="JAKGAQ010000001">
    <property type="protein sequence ID" value="MCF2869993.1"/>
    <property type="molecule type" value="Genomic_DNA"/>
</dbReference>
<dbReference type="Pfam" id="PF00583">
    <property type="entry name" value="Acetyltransf_1"/>
    <property type="match status" value="1"/>
</dbReference>
<dbReference type="InterPro" id="IPR016181">
    <property type="entry name" value="Acyl_CoA_acyltransferase"/>
</dbReference>